<keyword evidence="1" id="KW-0732">Signal</keyword>
<protein>
    <submittedName>
        <fullName evidence="2">Uncharacterized protein LOC106125729 isoform X1</fullName>
    </submittedName>
</protein>
<dbReference type="GeneID" id="106125729"/>
<name>A0AAJ7EIC7_PAPXU</name>
<evidence type="ECO:0000313" key="2">
    <source>
        <dbReference type="RefSeq" id="XP_013178484.1"/>
    </source>
</evidence>
<reference evidence="2" key="1">
    <citation type="submission" date="2025-08" db="UniProtKB">
        <authorList>
            <consortium name="RefSeq"/>
        </authorList>
    </citation>
    <scope>IDENTIFICATION</scope>
</reference>
<dbReference type="AlphaFoldDB" id="A0AAJ7EIC7"/>
<sequence length="107" mass="12575">MSTPMHFIFLMLFFGLIAMFDTSQVSQSWLKNMKKHRNTNRGLGTRILWPKRSVDQRDYMGRGHDDGVPVRFTPCSRKTPGSDGWYYYFLNVDKGMQRAKNLEGYED</sequence>
<organism evidence="2">
    <name type="scientific">Papilio xuthus</name>
    <name type="common">Asian swallowtail butterfly</name>
    <dbReference type="NCBI Taxonomy" id="66420"/>
    <lineage>
        <taxon>Eukaryota</taxon>
        <taxon>Metazoa</taxon>
        <taxon>Ecdysozoa</taxon>
        <taxon>Arthropoda</taxon>
        <taxon>Hexapoda</taxon>
        <taxon>Insecta</taxon>
        <taxon>Pterygota</taxon>
        <taxon>Neoptera</taxon>
        <taxon>Endopterygota</taxon>
        <taxon>Lepidoptera</taxon>
        <taxon>Glossata</taxon>
        <taxon>Ditrysia</taxon>
        <taxon>Papilionoidea</taxon>
        <taxon>Papilionidae</taxon>
        <taxon>Papilioninae</taxon>
        <taxon>Papilio</taxon>
    </lineage>
</organism>
<feature type="chain" id="PRO_5042574232" evidence="1">
    <location>
        <begin position="20"/>
        <end position="107"/>
    </location>
</feature>
<proteinExistence type="predicted"/>
<dbReference type="Proteomes" id="UP000694872">
    <property type="component" value="Unplaced"/>
</dbReference>
<evidence type="ECO:0000256" key="1">
    <source>
        <dbReference type="SAM" id="SignalP"/>
    </source>
</evidence>
<feature type="signal peptide" evidence="1">
    <location>
        <begin position="1"/>
        <end position="19"/>
    </location>
</feature>
<dbReference type="KEGG" id="pxu:106125729"/>
<gene>
    <name evidence="2" type="primary">LOC106125729</name>
</gene>
<accession>A0AAJ7EIC7</accession>
<dbReference type="RefSeq" id="XP_013178484.1">
    <property type="nucleotide sequence ID" value="XM_013323030.1"/>
</dbReference>